<dbReference type="STRING" id="531814.SAMN04487944_11520"/>
<gene>
    <name evidence="1" type="ORF">SAMN04487944_11520</name>
</gene>
<proteinExistence type="predicted"/>
<dbReference type="OrthoDB" id="2716638at2"/>
<sequence length="202" mass="23248">MRKINAVLLLIIFIVMVGCSAQERHKPTIKISKDSVYEQTFNDLNLGIIFDFDFYLPDADKSWITVWVERYKDGEKIPEPKLEFSFSNSPDKVEEGKMGLGILDANTEESRLFFYAPGVKFGPEELSLQANNRMNTWDYAIGEEKTEIEIGKEILLAIYRETEDNSMSNTDLKDEKSIERIIETGDTVMLLKMIVEKESRSN</sequence>
<protein>
    <recommendedName>
        <fullName evidence="3">Lipoprotein</fullName>
    </recommendedName>
</protein>
<accession>A0A1H9TVX8</accession>
<dbReference type="Proteomes" id="UP000199687">
    <property type="component" value="Unassembled WGS sequence"/>
</dbReference>
<dbReference type="AlphaFoldDB" id="A0A1H9TVX8"/>
<evidence type="ECO:0000313" key="1">
    <source>
        <dbReference type="EMBL" id="SES01385.1"/>
    </source>
</evidence>
<keyword evidence="2" id="KW-1185">Reference proteome</keyword>
<name>A0A1H9TVX8_9BACI</name>
<dbReference type="EMBL" id="FOGL01000015">
    <property type="protein sequence ID" value="SES01385.1"/>
    <property type="molecule type" value="Genomic_DNA"/>
</dbReference>
<evidence type="ECO:0000313" key="2">
    <source>
        <dbReference type="Proteomes" id="UP000199687"/>
    </source>
</evidence>
<evidence type="ECO:0008006" key="3">
    <source>
        <dbReference type="Google" id="ProtNLM"/>
    </source>
</evidence>
<reference evidence="1 2" key="1">
    <citation type="submission" date="2016-10" db="EMBL/GenBank/DDBJ databases">
        <authorList>
            <person name="de Groot N.N."/>
        </authorList>
    </citation>
    <scope>NUCLEOTIDE SEQUENCE [LARGE SCALE GENOMIC DNA]</scope>
    <source>
        <strain evidence="1 2">CGMCC 1.7727</strain>
    </source>
</reference>
<dbReference type="PROSITE" id="PS51257">
    <property type="entry name" value="PROKAR_LIPOPROTEIN"/>
    <property type="match status" value="1"/>
</dbReference>
<dbReference type="RefSeq" id="WP_089742189.1">
    <property type="nucleotide sequence ID" value="NZ_FOGL01000015.1"/>
</dbReference>
<organism evidence="1 2">
    <name type="scientific">Gracilibacillus ureilyticus</name>
    <dbReference type="NCBI Taxonomy" id="531814"/>
    <lineage>
        <taxon>Bacteria</taxon>
        <taxon>Bacillati</taxon>
        <taxon>Bacillota</taxon>
        <taxon>Bacilli</taxon>
        <taxon>Bacillales</taxon>
        <taxon>Bacillaceae</taxon>
        <taxon>Gracilibacillus</taxon>
    </lineage>
</organism>